<feature type="transmembrane region" description="Helical" evidence="1">
    <location>
        <begin position="31"/>
        <end position="64"/>
    </location>
</feature>
<keyword evidence="1" id="KW-0472">Membrane</keyword>
<name>A0A0T5VL37_9SPHI</name>
<dbReference type="RefSeq" id="WP_057933791.1">
    <property type="nucleotide sequence ID" value="NZ_LMZQ01000016.1"/>
</dbReference>
<dbReference type="OrthoDB" id="771313at2"/>
<reference evidence="2 3" key="1">
    <citation type="submission" date="2015-11" db="EMBL/GenBank/DDBJ databases">
        <title>Sequence of Pedobacter ginsenosidimutans.</title>
        <authorList>
            <person name="Carson E."/>
            <person name="Keyser V."/>
            <person name="Newman J."/>
            <person name="Miller J."/>
        </authorList>
    </citation>
    <scope>NUCLEOTIDE SEQUENCE [LARGE SCALE GENOMIC DNA]</scope>
    <source>
        <strain evidence="2 3">KACC 14530</strain>
    </source>
</reference>
<protein>
    <submittedName>
        <fullName evidence="2">Uncharacterized protein</fullName>
    </submittedName>
</protein>
<keyword evidence="1" id="KW-1133">Transmembrane helix</keyword>
<keyword evidence="1" id="KW-0812">Transmembrane</keyword>
<evidence type="ECO:0000313" key="2">
    <source>
        <dbReference type="EMBL" id="KRT14567.1"/>
    </source>
</evidence>
<dbReference type="EMBL" id="LMZQ01000016">
    <property type="protein sequence ID" value="KRT14567.1"/>
    <property type="molecule type" value="Genomic_DNA"/>
</dbReference>
<dbReference type="Proteomes" id="UP000051950">
    <property type="component" value="Unassembled WGS sequence"/>
</dbReference>
<dbReference type="AlphaFoldDB" id="A0A0T5VL37"/>
<evidence type="ECO:0000313" key="3">
    <source>
        <dbReference type="Proteomes" id="UP000051950"/>
    </source>
</evidence>
<accession>A0A0T5VL37</accession>
<proteinExistence type="predicted"/>
<organism evidence="2 3">
    <name type="scientific">Pedobacter ginsenosidimutans</name>
    <dbReference type="NCBI Taxonomy" id="687842"/>
    <lineage>
        <taxon>Bacteria</taxon>
        <taxon>Pseudomonadati</taxon>
        <taxon>Bacteroidota</taxon>
        <taxon>Sphingobacteriia</taxon>
        <taxon>Sphingobacteriales</taxon>
        <taxon>Sphingobacteriaceae</taxon>
        <taxon>Pedobacter</taxon>
    </lineage>
</organism>
<sequence length="68" mass="7819">MFIAAVIIPFYLLAIIAMCYMDTAFKAIMFFVLLLIATFVLFLFINYPMQSVFAVICLMAMFAFKPKD</sequence>
<keyword evidence="3" id="KW-1185">Reference proteome</keyword>
<dbReference type="STRING" id="687842.ASU31_18650"/>
<comment type="caution">
    <text evidence="2">The sequence shown here is derived from an EMBL/GenBank/DDBJ whole genome shotgun (WGS) entry which is preliminary data.</text>
</comment>
<gene>
    <name evidence="2" type="ORF">ASU31_18650</name>
</gene>
<evidence type="ECO:0000256" key="1">
    <source>
        <dbReference type="SAM" id="Phobius"/>
    </source>
</evidence>